<sequence>MTELTDADVEAHYREREQEYEDLNARAHATDESQFIIDCPDCGTPMVLGQFWKGVSVPACPDCNDTADTWAFEPRISERRAETIAADETDLSELIRS</sequence>
<gene>
    <name evidence="1" type="ORF">HTZ84_22260</name>
</gene>
<comment type="caution">
    <text evidence="1">The sequence shown here is derived from an EMBL/GenBank/DDBJ whole genome shotgun (WGS) entry which is preliminary data.</text>
</comment>
<dbReference type="RefSeq" id="WP_174682829.1">
    <property type="nucleotide sequence ID" value="NZ_JABUQZ010000003.1"/>
</dbReference>
<organism evidence="1 2">
    <name type="scientific">Haloterrigena gelatinilytica</name>
    <dbReference type="NCBI Taxonomy" id="2741724"/>
    <lineage>
        <taxon>Archaea</taxon>
        <taxon>Methanobacteriati</taxon>
        <taxon>Methanobacteriota</taxon>
        <taxon>Stenosarchaea group</taxon>
        <taxon>Halobacteria</taxon>
        <taxon>Halobacteriales</taxon>
        <taxon>Natrialbaceae</taxon>
        <taxon>Haloterrigena</taxon>
    </lineage>
</organism>
<evidence type="ECO:0008006" key="3">
    <source>
        <dbReference type="Google" id="ProtNLM"/>
    </source>
</evidence>
<name>A0ABX2LME2_9EURY</name>
<proteinExistence type="predicted"/>
<keyword evidence="2" id="KW-1185">Reference proteome</keyword>
<evidence type="ECO:0000313" key="2">
    <source>
        <dbReference type="Proteomes" id="UP001016761"/>
    </source>
</evidence>
<dbReference type="Proteomes" id="UP001016761">
    <property type="component" value="Unassembled WGS sequence"/>
</dbReference>
<dbReference type="EMBL" id="JABUQZ010000003">
    <property type="protein sequence ID" value="NUC74991.1"/>
    <property type="molecule type" value="Genomic_DNA"/>
</dbReference>
<evidence type="ECO:0000313" key="1">
    <source>
        <dbReference type="EMBL" id="NUC74991.1"/>
    </source>
</evidence>
<protein>
    <recommendedName>
        <fullName evidence="3">Small CPxCG-related zinc finger protein</fullName>
    </recommendedName>
</protein>
<reference evidence="1 2" key="1">
    <citation type="submission" date="2020-06" db="EMBL/GenBank/DDBJ databases">
        <title>Haloterrigena sp. nov., an extremely halophilic archaeon isolated from a saline sediment.</title>
        <authorList>
            <person name="Liu B.-B."/>
        </authorList>
    </citation>
    <scope>NUCLEOTIDE SEQUENCE [LARGE SCALE GENOMIC DNA]</scope>
    <source>
        <strain evidence="1 2">SYSU A558-1</strain>
    </source>
</reference>
<accession>A0ABX2LME2</accession>